<protein>
    <submittedName>
        <fullName evidence="1">Uncharacterized protein</fullName>
    </submittedName>
</protein>
<organism evidence="1 2">
    <name type="scientific">Subdoligranulum variabile</name>
    <dbReference type="NCBI Taxonomy" id="214851"/>
    <lineage>
        <taxon>Bacteria</taxon>
        <taxon>Bacillati</taxon>
        <taxon>Bacillota</taxon>
        <taxon>Clostridia</taxon>
        <taxon>Eubacteriales</taxon>
        <taxon>Oscillospiraceae</taxon>
        <taxon>Subdoligranulum</taxon>
    </lineage>
</organism>
<accession>A0A943HK95</accession>
<dbReference type="Proteomes" id="UP000759273">
    <property type="component" value="Unassembled WGS sequence"/>
</dbReference>
<comment type="caution">
    <text evidence="1">The sequence shown here is derived from an EMBL/GenBank/DDBJ whole genome shotgun (WGS) entry which is preliminary data.</text>
</comment>
<sequence>MLGDDGGRYIWLYRDNYNTSYAARALLDTETGQITPVTQALQTGSGAVSLRGKAHDGRWLVVIGADSAGRTTAYGLIAADQFAAGSTDWQPVAMWQG</sequence>
<gene>
    <name evidence="1" type="ORF">KHY36_05265</name>
</gene>
<proteinExistence type="predicted"/>
<reference evidence="1" key="1">
    <citation type="submission" date="2021-02" db="EMBL/GenBank/DDBJ databases">
        <title>Infant gut strain persistence is associated with maternal origin, phylogeny, and functional potential including surface adhesion and iron acquisition.</title>
        <authorList>
            <person name="Lou Y.C."/>
        </authorList>
    </citation>
    <scope>NUCLEOTIDE SEQUENCE</scope>
    <source>
        <strain evidence="1">L3_101_000M1_dasL3_101_000M1_concoct_87</strain>
    </source>
</reference>
<dbReference type="AlphaFoldDB" id="A0A943HK95"/>
<evidence type="ECO:0000313" key="1">
    <source>
        <dbReference type="EMBL" id="MBS5331925.1"/>
    </source>
</evidence>
<dbReference type="EMBL" id="JAGZGG010000008">
    <property type="protein sequence ID" value="MBS5331925.1"/>
    <property type="molecule type" value="Genomic_DNA"/>
</dbReference>
<evidence type="ECO:0000313" key="2">
    <source>
        <dbReference type="Proteomes" id="UP000759273"/>
    </source>
</evidence>
<name>A0A943HK95_9FIRM</name>